<sequence length="100" mass="10937">MLQSDRPNIIIVLVDHCVPSSPTEYSPFSGGAHTGALSSTSSTNMETSTRVERRGSPLSWTRTDTRHVGDSLSTSIALSSTRFEPCRRNFVKSPEVVAKR</sequence>
<dbReference type="AlphaFoldDB" id="A0A9D4GPW9"/>
<organism evidence="2 3">
    <name type="scientific">Dreissena polymorpha</name>
    <name type="common">Zebra mussel</name>
    <name type="synonym">Mytilus polymorpha</name>
    <dbReference type="NCBI Taxonomy" id="45954"/>
    <lineage>
        <taxon>Eukaryota</taxon>
        <taxon>Metazoa</taxon>
        <taxon>Spiralia</taxon>
        <taxon>Lophotrochozoa</taxon>
        <taxon>Mollusca</taxon>
        <taxon>Bivalvia</taxon>
        <taxon>Autobranchia</taxon>
        <taxon>Heteroconchia</taxon>
        <taxon>Euheterodonta</taxon>
        <taxon>Imparidentia</taxon>
        <taxon>Neoheterodontei</taxon>
        <taxon>Myida</taxon>
        <taxon>Dreissenoidea</taxon>
        <taxon>Dreissenidae</taxon>
        <taxon>Dreissena</taxon>
    </lineage>
</organism>
<name>A0A9D4GPW9_DREPO</name>
<evidence type="ECO:0000256" key="1">
    <source>
        <dbReference type="SAM" id="MobiDB-lite"/>
    </source>
</evidence>
<reference evidence="2" key="1">
    <citation type="journal article" date="2019" name="bioRxiv">
        <title>The Genome of the Zebra Mussel, Dreissena polymorpha: A Resource for Invasive Species Research.</title>
        <authorList>
            <person name="McCartney M.A."/>
            <person name="Auch B."/>
            <person name="Kono T."/>
            <person name="Mallez S."/>
            <person name="Zhang Y."/>
            <person name="Obille A."/>
            <person name="Becker A."/>
            <person name="Abrahante J.E."/>
            <person name="Garbe J."/>
            <person name="Badalamenti J.P."/>
            <person name="Herman A."/>
            <person name="Mangelson H."/>
            <person name="Liachko I."/>
            <person name="Sullivan S."/>
            <person name="Sone E.D."/>
            <person name="Koren S."/>
            <person name="Silverstein K.A.T."/>
            <person name="Beckman K.B."/>
            <person name="Gohl D.M."/>
        </authorList>
    </citation>
    <scope>NUCLEOTIDE SEQUENCE</scope>
    <source>
        <strain evidence="2">Duluth1</strain>
        <tissue evidence="2">Whole animal</tissue>
    </source>
</reference>
<reference evidence="2" key="2">
    <citation type="submission" date="2020-11" db="EMBL/GenBank/DDBJ databases">
        <authorList>
            <person name="McCartney M.A."/>
            <person name="Auch B."/>
            <person name="Kono T."/>
            <person name="Mallez S."/>
            <person name="Becker A."/>
            <person name="Gohl D.M."/>
            <person name="Silverstein K.A.T."/>
            <person name="Koren S."/>
            <person name="Bechman K.B."/>
            <person name="Herman A."/>
            <person name="Abrahante J.E."/>
            <person name="Garbe J."/>
        </authorList>
    </citation>
    <scope>NUCLEOTIDE SEQUENCE</scope>
    <source>
        <strain evidence="2">Duluth1</strain>
        <tissue evidence="2">Whole animal</tissue>
    </source>
</reference>
<accession>A0A9D4GPW9</accession>
<evidence type="ECO:0000313" key="3">
    <source>
        <dbReference type="Proteomes" id="UP000828390"/>
    </source>
</evidence>
<dbReference type="EMBL" id="JAIWYP010000005">
    <property type="protein sequence ID" value="KAH3819598.1"/>
    <property type="molecule type" value="Genomic_DNA"/>
</dbReference>
<proteinExistence type="predicted"/>
<gene>
    <name evidence="2" type="ORF">DPMN_121337</name>
</gene>
<comment type="caution">
    <text evidence="2">The sequence shown here is derived from an EMBL/GenBank/DDBJ whole genome shotgun (WGS) entry which is preliminary data.</text>
</comment>
<feature type="region of interest" description="Disordered" evidence="1">
    <location>
        <begin position="23"/>
        <end position="66"/>
    </location>
</feature>
<dbReference type="Proteomes" id="UP000828390">
    <property type="component" value="Unassembled WGS sequence"/>
</dbReference>
<protein>
    <submittedName>
        <fullName evidence="2">Uncharacterized protein</fullName>
    </submittedName>
</protein>
<feature type="compositionally biased region" description="Low complexity" evidence="1">
    <location>
        <begin position="38"/>
        <end position="48"/>
    </location>
</feature>
<keyword evidence="3" id="KW-1185">Reference proteome</keyword>
<evidence type="ECO:0000313" key="2">
    <source>
        <dbReference type="EMBL" id="KAH3819598.1"/>
    </source>
</evidence>